<dbReference type="OrthoDB" id="5282002at2759"/>
<gene>
    <name evidence="1" type="ORF">BDV23DRAFT_188505</name>
    <name evidence="2" type="ORF">ETB97_004256</name>
</gene>
<reference evidence="2 3" key="1">
    <citation type="submission" date="2019-04" db="EMBL/GenBank/DDBJ databases">
        <title>Aspergillus burnettii sp. nov., novel species from soil in southeast Queensland.</title>
        <authorList>
            <person name="Gilchrist C.L.M."/>
            <person name="Pitt J.I."/>
            <person name="Lange L."/>
            <person name="Lacey H.J."/>
            <person name="Vuong D."/>
            <person name="Midgley D.J."/>
            <person name="Greenfield P."/>
            <person name="Bradbury M."/>
            <person name="Lacey E."/>
            <person name="Busk P.K."/>
            <person name="Pilgaard B."/>
            <person name="Chooi Y.H."/>
            <person name="Piggott A.M."/>
        </authorList>
    </citation>
    <scope>NUCLEOTIDE SEQUENCE [LARGE SCALE GENOMIC DNA]</scope>
    <source>
        <strain evidence="2 3">FRR 5400</strain>
    </source>
</reference>
<dbReference type="AlphaFoldDB" id="A0A5N7BTP1"/>
<organism evidence="1">
    <name type="scientific">Petromyces alliaceus</name>
    <name type="common">Aspergillus alliaceus</name>
    <dbReference type="NCBI Taxonomy" id="209559"/>
    <lineage>
        <taxon>Eukaryota</taxon>
        <taxon>Fungi</taxon>
        <taxon>Dikarya</taxon>
        <taxon>Ascomycota</taxon>
        <taxon>Pezizomycotina</taxon>
        <taxon>Eurotiomycetes</taxon>
        <taxon>Eurotiomycetidae</taxon>
        <taxon>Eurotiales</taxon>
        <taxon>Aspergillaceae</taxon>
        <taxon>Aspergillus</taxon>
        <taxon>Aspergillus subgen. Circumdati</taxon>
    </lineage>
</organism>
<protein>
    <submittedName>
        <fullName evidence="1">Uncharacterized protein</fullName>
    </submittedName>
</protein>
<dbReference type="Proteomes" id="UP000326877">
    <property type="component" value="Unassembled WGS sequence"/>
</dbReference>
<sequence length="140" mass="15710">MNLRGYLSRTRGGEAFKDRIEVANIADSGNERPNITLLSVGPLLKSQYDNLNATLIMLFLNATRDVCTAEDQLASIPRAVQMIEMFMPLDAERARGQDKSNADTVNCISAMNIFMDNDALFSRLVERSRLKETGHTLVWE</sequence>
<name>A0A5N7BTP1_PETAA</name>
<accession>A0A8H6E3Z1</accession>
<evidence type="ECO:0000313" key="2">
    <source>
        <dbReference type="EMBL" id="KAF5858572.1"/>
    </source>
</evidence>
<accession>A0A5N7BTP1</accession>
<dbReference type="EMBL" id="ML735342">
    <property type="protein sequence ID" value="KAE8385201.1"/>
    <property type="molecule type" value="Genomic_DNA"/>
</dbReference>
<keyword evidence="3" id="KW-1185">Reference proteome</keyword>
<proteinExistence type="predicted"/>
<evidence type="ECO:0000313" key="1">
    <source>
        <dbReference type="EMBL" id="KAE8385201.1"/>
    </source>
</evidence>
<dbReference type="Proteomes" id="UP000541154">
    <property type="component" value="Unassembled WGS sequence"/>
</dbReference>
<evidence type="ECO:0000313" key="3">
    <source>
        <dbReference type="Proteomes" id="UP000541154"/>
    </source>
</evidence>
<dbReference type="EMBL" id="SPNV01000200">
    <property type="protein sequence ID" value="KAF5858572.1"/>
    <property type="molecule type" value="Genomic_DNA"/>
</dbReference>
<reference evidence="1" key="2">
    <citation type="submission" date="2019-04" db="EMBL/GenBank/DDBJ databases">
        <title>Friends and foes A comparative genomics studyof 23 Aspergillus species from section Flavi.</title>
        <authorList>
            <consortium name="DOE Joint Genome Institute"/>
            <person name="Kjaerbolling I."/>
            <person name="Vesth T."/>
            <person name="Frisvad J.C."/>
            <person name="Nybo J.L."/>
            <person name="Theobald S."/>
            <person name="Kildgaard S."/>
            <person name="Isbrandt T."/>
            <person name="Kuo A."/>
            <person name="Sato A."/>
            <person name="Lyhne E.K."/>
            <person name="Kogle M.E."/>
            <person name="Wiebenga A."/>
            <person name="Kun R.S."/>
            <person name="Lubbers R.J."/>
            <person name="Makela M.R."/>
            <person name="Barry K."/>
            <person name="Chovatia M."/>
            <person name="Clum A."/>
            <person name="Daum C."/>
            <person name="Haridas S."/>
            <person name="He G."/>
            <person name="LaButti K."/>
            <person name="Lipzen A."/>
            <person name="Mondo S."/>
            <person name="Riley R."/>
            <person name="Salamov A."/>
            <person name="Simmons B.A."/>
            <person name="Magnuson J.K."/>
            <person name="Henrissat B."/>
            <person name="Mortensen U.H."/>
            <person name="Larsen T.O."/>
            <person name="Devries R.P."/>
            <person name="Grigoriev I.V."/>
            <person name="Machida M."/>
            <person name="Baker S.E."/>
            <person name="Andersen M.R."/>
        </authorList>
    </citation>
    <scope>NUCLEOTIDE SEQUENCE [LARGE SCALE GENOMIC DNA]</scope>
    <source>
        <strain evidence="1">IBT 14317</strain>
    </source>
</reference>